<evidence type="ECO:0000313" key="3">
    <source>
        <dbReference type="EMBL" id="EXG79563.1"/>
    </source>
</evidence>
<feature type="transmembrane region" description="Helical" evidence="1">
    <location>
        <begin position="87"/>
        <end position="107"/>
    </location>
</feature>
<dbReference type="RefSeq" id="WP_051569658.1">
    <property type="nucleotide sequence ID" value="NZ_KK073874.1"/>
</dbReference>
<dbReference type="Pfam" id="PF08044">
    <property type="entry name" value="DUF1707"/>
    <property type="match status" value="1"/>
</dbReference>
<dbReference type="PATRIC" id="fig|927661.3.peg.590"/>
<dbReference type="HOGENOM" id="CLU_102484_3_0_11"/>
<gene>
    <name evidence="3" type="ORF">CryarDRAFT_0604</name>
</gene>
<dbReference type="Proteomes" id="UP000021053">
    <property type="component" value="Unassembled WGS sequence"/>
</dbReference>
<organism evidence="3 4">
    <name type="scientific">Cryptosporangium arvum DSM 44712</name>
    <dbReference type="NCBI Taxonomy" id="927661"/>
    <lineage>
        <taxon>Bacteria</taxon>
        <taxon>Bacillati</taxon>
        <taxon>Actinomycetota</taxon>
        <taxon>Actinomycetes</taxon>
        <taxon>Cryptosporangiales</taxon>
        <taxon>Cryptosporangiaceae</taxon>
        <taxon>Cryptosporangium</taxon>
    </lineage>
</organism>
<comment type="caution">
    <text evidence="3">The sequence shown here is derived from an EMBL/GenBank/DDBJ whole genome shotgun (WGS) entry which is preliminary data.</text>
</comment>
<proteinExistence type="predicted"/>
<protein>
    <recommendedName>
        <fullName evidence="2">DUF1707 domain-containing protein</fullName>
    </recommendedName>
</protein>
<feature type="domain" description="DUF1707" evidence="2">
    <location>
        <begin position="12"/>
        <end position="63"/>
    </location>
</feature>
<accession>A0A010YWN2</accession>
<keyword evidence="1" id="KW-1133">Transmembrane helix</keyword>
<evidence type="ECO:0000259" key="2">
    <source>
        <dbReference type="Pfam" id="PF08044"/>
    </source>
</evidence>
<sequence length="180" mass="20313">MPAEPTPPPRTRSSTVERERIVSILRAAAEAGLLTLDEADERMATCYQSQYRDELAPLVADLPDQGRGLVPPDPEEQARERRAGREAIGGHVGFVIFLGAILTTIWALTGAGFFWPLFPLGFLALSTVFHVKHRTRRERWRAHLAAAGYGPGDFAEYRAHHCGPRHHRGRWDHDYSHRSW</sequence>
<evidence type="ECO:0000313" key="4">
    <source>
        <dbReference type="Proteomes" id="UP000021053"/>
    </source>
</evidence>
<dbReference type="AlphaFoldDB" id="A0A010YWN2"/>
<dbReference type="EMBL" id="JFBT01000001">
    <property type="protein sequence ID" value="EXG79563.1"/>
    <property type="molecule type" value="Genomic_DNA"/>
</dbReference>
<name>A0A010YWN2_9ACTN</name>
<reference evidence="3 4" key="1">
    <citation type="submission" date="2013-07" db="EMBL/GenBank/DDBJ databases">
        <authorList>
            <consortium name="DOE Joint Genome Institute"/>
            <person name="Eisen J."/>
            <person name="Huntemann M."/>
            <person name="Han J."/>
            <person name="Chen A."/>
            <person name="Kyrpides N."/>
            <person name="Mavromatis K."/>
            <person name="Markowitz V."/>
            <person name="Palaniappan K."/>
            <person name="Ivanova N."/>
            <person name="Schaumberg A."/>
            <person name="Pati A."/>
            <person name="Liolios K."/>
            <person name="Nordberg H.P."/>
            <person name="Cantor M.N."/>
            <person name="Hua S.X."/>
            <person name="Woyke T."/>
        </authorList>
    </citation>
    <scope>NUCLEOTIDE SEQUENCE [LARGE SCALE GENOMIC DNA]</scope>
    <source>
        <strain evidence="3 4">DSM 44712</strain>
    </source>
</reference>
<feature type="transmembrane region" description="Helical" evidence="1">
    <location>
        <begin position="113"/>
        <end position="131"/>
    </location>
</feature>
<dbReference type="InterPro" id="IPR012551">
    <property type="entry name" value="DUF1707_SHOCT-like"/>
</dbReference>
<evidence type="ECO:0000256" key="1">
    <source>
        <dbReference type="SAM" id="Phobius"/>
    </source>
</evidence>
<keyword evidence="1" id="KW-0472">Membrane</keyword>
<keyword evidence="4" id="KW-1185">Reference proteome</keyword>
<keyword evidence="1" id="KW-0812">Transmembrane</keyword>